<dbReference type="Proteomes" id="UP000051922">
    <property type="component" value="Unassembled WGS sequence"/>
</dbReference>
<proteinExistence type="predicted"/>
<keyword evidence="3" id="KW-1185">Reference proteome</keyword>
<accession>A0A0R1U6C0</accession>
<evidence type="ECO:0000313" key="2">
    <source>
        <dbReference type="EMBL" id="KRL88606.1"/>
    </source>
</evidence>
<evidence type="ECO:0000313" key="3">
    <source>
        <dbReference type="Proteomes" id="UP000051922"/>
    </source>
</evidence>
<dbReference type="AlphaFoldDB" id="A0A0R1U6C0"/>
<name>A0A0R1U6C0_9LACO</name>
<dbReference type="EMBL" id="AZFJ01000003">
    <property type="protein sequence ID" value="KRL88606.1"/>
    <property type="molecule type" value="Genomic_DNA"/>
</dbReference>
<dbReference type="Pfam" id="PF05037">
    <property type="entry name" value="DUF669"/>
    <property type="match status" value="1"/>
</dbReference>
<protein>
    <submittedName>
        <fullName evidence="2">Single stranded binding protein</fullName>
    </submittedName>
</protein>
<sequence>MKADYSKNQENSYEPLPTGDYEMIITQAGERATPNGAESLQIRLTVRNDLDEALPNTNGKYHNRVVFWDNWRRKATSEYDLDQLQYVLDAAKIPEGTVLNSIDDFANAILHKPVLVHVKKAKNDYNGEVRDINTVAPWDVHETKFATVQHEFSQTDEAAGSQQNDGGIDVTDDDLPF</sequence>
<dbReference type="STRING" id="1423783.FC50_GL002365"/>
<comment type="caution">
    <text evidence="2">The sequence shown here is derived from an EMBL/GenBank/DDBJ whole genome shotgun (WGS) entry which is preliminary data.</text>
</comment>
<evidence type="ECO:0000256" key="1">
    <source>
        <dbReference type="SAM" id="MobiDB-lite"/>
    </source>
</evidence>
<dbReference type="InterPro" id="IPR007731">
    <property type="entry name" value="DUF669"/>
</dbReference>
<gene>
    <name evidence="2" type="ORF">FC50_GL002365</name>
</gene>
<organism evidence="2 3">
    <name type="scientific">Lacticaseibacillus pantheris DSM 15945 = JCM 12539 = NBRC 106106</name>
    <dbReference type="NCBI Taxonomy" id="1423783"/>
    <lineage>
        <taxon>Bacteria</taxon>
        <taxon>Bacillati</taxon>
        <taxon>Bacillota</taxon>
        <taxon>Bacilli</taxon>
        <taxon>Lactobacillales</taxon>
        <taxon>Lactobacillaceae</taxon>
        <taxon>Lacticaseibacillus</taxon>
    </lineage>
</organism>
<dbReference type="PATRIC" id="fig|1423783.4.peg.2430"/>
<feature type="region of interest" description="Disordered" evidence="1">
    <location>
        <begin position="153"/>
        <end position="177"/>
    </location>
</feature>
<reference evidence="2 3" key="1">
    <citation type="journal article" date="2015" name="Genome Announc.">
        <title>Expanding the biotechnology potential of lactobacilli through comparative genomics of 213 strains and associated genera.</title>
        <authorList>
            <person name="Sun Z."/>
            <person name="Harris H.M."/>
            <person name="McCann A."/>
            <person name="Guo C."/>
            <person name="Argimon S."/>
            <person name="Zhang W."/>
            <person name="Yang X."/>
            <person name="Jeffery I.B."/>
            <person name="Cooney J.C."/>
            <person name="Kagawa T.F."/>
            <person name="Liu W."/>
            <person name="Song Y."/>
            <person name="Salvetti E."/>
            <person name="Wrobel A."/>
            <person name="Rasinkangas P."/>
            <person name="Parkhill J."/>
            <person name="Rea M.C."/>
            <person name="O'Sullivan O."/>
            <person name="Ritari J."/>
            <person name="Douillard F.P."/>
            <person name="Paul Ross R."/>
            <person name="Yang R."/>
            <person name="Briner A.E."/>
            <person name="Felis G.E."/>
            <person name="de Vos W.M."/>
            <person name="Barrangou R."/>
            <person name="Klaenhammer T.R."/>
            <person name="Caufield P.W."/>
            <person name="Cui Y."/>
            <person name="Zhang H."/>
            <person name="O'Toole P.W."/>
        </authorList>
    </citation>
    <scope>NUCLEOTIDE SEQUENCE [LARGE SCALE GENOMIC DNA]</scope>
    <source>
        <strain evidence="2 3">DSM 15945</strain>
    </source>
</reference>
<feature type="compositionally biased region" description="Polar residues" evidence="1">
    <location>
        <begin position="153"/>
        <end position="165"/>
    </location>
</feature>